<evidence type="ECO:0000313" key="14">
    <source>
        <dbReference type="Proteomes" id="UP000219374"/>
    </source>
</evidence>
<dbReference type="Pfam" id="PF08245">
    <property type="entry name" value="Mur_ligase_M"/>
    <property type="match status" value="1"/>
</dbReference>
<dbReference type="GO" id="GO:0071555">
    <property type="term" value="P:cell wall organization"/>
    <property type="evidence" value="ECO:0007669"/>
    <property type="project" value="UniProtKB-KW"/>
</dbReference>
<comment type="catalytic activity">
    <reaction evidence="7">
        <text>UDP-N-acetyl-alpha-D-muramoyl-L-alanyl-D-glutamate + meso-2,6-diaminopimelate + ATP = UDP-N-acetyl-alpha-D-muramoyl-L-alanyl-gamma-D-glutamyl-meso-2,6-diaminopimelate + ADP + phosphate + H(+)</text>
        <dbReference type="Rhea" id="RHEA:23676"/>
        <dbReference type="ChEBI" id="CHEBI:15378"/>
        <dbReference type="ChEBI" id="CHEBI:30616"/>
        <dbReference type="ChEBI" id="CHEBI:43474"/>
        <dbReference type="ChEBI" id="CHEBI:57791"/>
        <dbReference type="ChEBI" id="CHEBI:83900"/>
        <dbReference type="ChEBI" id="CHEBI:83905"/>
        <dbReference type="ChEBI" id="CHEBI:456216"/>
        <dbReference type="EC" id="6.3.2.13"/>
    </reaction>
</comment>
<dbReference type="SUPFAM" id="SSF53623">
    <property type="entry name" value="MurD-like peptide ligases, catalytic domain"/>
    <property type="match status" value="1"/>
</dbReference>
<feature type="binding site" evidence="7">
    <location>
        <position position="461"/>
    </location>
    <ligand>
        <name>meso-2,6-diaminopimelate</name>
        <dbReference type="ChEBI" id="CHEBI:57791"/>
    </ligand>
</feature>
<evidence type="ECO:0000256" key="2">
    <source>
        <dbReference type="ARBA" id="ARBA00022618"/>
    </source>
</evidence>
<reference evidence="13 14" key="1">
    <citation type="submission" date="2017-09" db="EMBL/GenBank/DDBJ databases">
        <authorList>
            <person name="Ehlers B."/>
            <person name="Leendertz F.H."/>
        </authorList>
    </citation>
    <scope>NUCLEOTIDE SEQUENCE [LARGE SCALE GENOMIC DNA]</scope>
    <source>
        <strain evidence="13 14">CGMCC 1.10978</strain>
    </source>
</reference>
<feature type="modified residue" description="N6-carboxylysine" evidence="7">
    <location>
        <position position="216"/>
    </location>
</feature>
<evidence type="ECO:0000256" key="5">
    <source>
        <dbReference type="ARBA" id="ARBA00023306"/>
    </source>
</evidence>
<evidence type="ECO:0000259" key="10">
    <source>
        <dbReference type="Pfam" id="PF01225"/>
    </source>
</evidence>
<evidence type="ECO:0000313" key="13">
    <source>
        <dbReference type="EMBL" id="SOD56315.1"/>
    </source>
</evidence>
<keyword evidence="7" id="KW-0963">Cytoplasm</keyword>
<dbReference type="InterPro" id="IPR013221">
    <property type="entry name" value="Mur_ligase_cen"/>
</dbReference>
<dbReference type="SUPFAM" id="SSF63418">
    <property type="entry name" value="MurE/MurF N-terminal domain"/>
    <property type="match status" value="1"/>
</dbReference>
<evidence type="ECO:0000256" key="4">
    <source>
        <dbReference type="ARBA" id="ARBA00022984"/>
    </source>
</evidence>
<feature type="binding site" evidence="7">
    <location>
        <position position="182"/>
    </location>
    <ligand>
        <name>UDP-N-acetyl-alpha-D-muramoyl-L-alanyl-D-glutamate</name>
        <dbReference type="ChEBI" id="CHEBI:83900"/>
    </ligand>
</feature>
<feature type="region of interest" description="Disordered" evidence="9">
    <location>
        <begin position="489"/>
        <end position="508"/>
    </location>
</feature>
<dbReference type="AlphaFoldDB" id="A0A286DCD3"/>
<dbReference type="GO" id="GO:0008360">
    <property type="term" value="P:regulation of cell shape"/>
    <property type="evidence" value="ECO:0007669"/>
    <property type="project" value="UniProtKB-KW"/>
</dbReference>
<sequence length="508" mass="54018">MALTELLPDVDAPRDIVVRGLVQDSRAIEPGDAFVAIAGFGAHGLGFVDQARQRGASAILFEPPAPAGMDVPKDAIAVPDLRKRMGGLADRFHAYPSREMNMVAVTGTNGKTSTVQLLAQAWHIRGTRCGSIGTLGAGMYGEVVPTGFTTPLVLQMHALLAQLRDTGAKAVAMEVSSHALDQGRVDGVHFDVAVFTNLTRDHLDYHGDMSSYGATKARLFAWPGLKSAVVNLDDDYGRELFASLPATVQAIGVSSRGQAEAALRADSLRLDASGISFELDSGGESHPVQSRLLGRFNVDNLLAVAGALNALGEAPAEIARTLSRLQPIHGRMNRLGGESGDGDRNGRPLVVVDYAHTPDALDQALSSLREHAHGRLICVFGCGGERDAGKRPQMAASAERWADRVIVTDDNPRSEDGDRIVADIMAGFAEPQKAVVLRDRARAIADAIAEAGNDDIVLIAGKGHEPYQEINGVKHPFDDTAVARQALDARLPRSDTQAVRPQDAGERP</sequence>
<feature type="binding site" evidence="7">
    <location>
        <position position="25"/>
    </location>
    <ligand>
        <name>UDP-N-acetyl-alpha-D-muramoyl-L-alanyl-D-glutamate</name>
        <dbReference type="ChEBI" id="CHEBI:83900"/>
    </ligand>
</feature>
<keyword evidence="14" id="KW-1185">Reference proteome</keyword>
<dbReference type="GO" id="GO:0051301">
    <property type="term" value="P:cell division"/>
    <property type="evidence" value="ECO:0007669"/>
    <property type="project" value="UniProtKB-KW"/>
</dbReference>
<dbReference type="InterPro" id="IPR004101">
    <property type="entry name" value="Mur_ligase_C"/>
</dbReference>
<evidence type="ECO:0000256" key="6">
    <source>
        <dbReference type="ARBA" id="ARBA00023316"/>
    </source>
</evidence>
<keyword evidence="4 7" id="KW-0573">Peptidoglycan synthesis</keyword>
<keyword evidence="7" id="KW-0460">Magnesium</keyword>
<dbReference type="UniPathway" id="UPA00219"/>
<keyword evidence="7" id="KW-0067">ATP-binding</keyword>
<dbReference type="Proteomes" id="UP000219374">
    <property type="component" value="Unassembled WGS sequence"/>
</dbReference>
<keyword evidence="5 7" id="KW-0131">Cell cycle</keyword>
<comment type="function">
    <text evidence="7">Catalyzes the addition of meso-diaminopimelic acid to the nucleotide precursor UDP-N-acetylmuramoyl-L-alanyl-D-glutamate (UMAG) in the biosynthesis of bacterial cell-wall peptidoglycan.</text>
</comment>
<evidence type="ECO:0000259" key="11">
    <source>
        <dbReference type="Pfam" id="PF02875"/>
    </source>
</evidence>
<dbReference type="InterPro" id="IPR005761">
    <property type="entry name" value="UDP-N-AcMur-Glu-dNH2Pim_ligase"/>
</dbReference>
<dbReference type="NCBIfam" id="TIGR01085">
    <property type="entry name" value="murE"/>
    <property type="match status" value="1"/>
</dbReference>
<feature type="binding site" evidence="7">
    <location>
        <position position="184"/>
    </location>
    <ligand>
        <name>UDP-N-acetyl-alpha-D-muramoyl-L-alanyl-D-glutamate</name>
        <dbReference type="ChEBI" id="CHEBI:83900"/>
    </ligand>
</feature>
<feature type="short sequence motif" description="Meso-diaminopimelate recognition motif" evidence="7">
    <location>
        <begin position="410"/>
        <end position="413"/>
    </location>
</feature>
<comment type="caution">
    <text evidence="7">Lacks conserved residue(s) required for the propagation of feature annotation.</text>
</comment>
<dbReference type="GO" id="GO:0005524">
    <property type="term" value="F:ATP binding"/>
    <property type="evidence" value="ECO:0007669"/>
    <property type="project" value="UniProtKB-UniRule"/>
</dbReference>
<feature type="domain" description="Mur ligase C-terminal" evidence="11">
    <location>
        <begin position="345"/>
        <end position="463"/>
    </location>
</feature>
<comment type="PTM">
    <text evidence="7">Carboxylation is probably crucial for Mg(2+) binding and, consequently, for the gamma-phosphate positioning of ATP.</text>
</comment>
<accession>A0A286DCD3</accession>
<protein>
    <recommendedName>
        <fullName evidence="7">UDP-N-acetylmuramoyl-L-alanyl-D-glutamate--2,6-diaminopimelate ligase</fullName>
        <ecNumber evidence="7">6.3.2.13</ecNumber>
    </recommendedName>
    <alternativeName>
        <fullName evidence="7">Meso-A2pm-adding enzyme</fullName>
    </alternativeName>
    <alternativeName>
        <fullName evidence="7">Meso-diaminopimelate-adding enzyme</fullName>
    </alternativeName>
    <alternativeName>
        <fullName evidence="7">UDP-MurNAc-L-Ala-D-Glu:meso-diaminopimelate ligase</fullName>
    </alternativeName>
    <alternativeName>
        <fullName evidence="7">UDP-MurNAc-tripeptide synthetase</fullName>
    </alternativeName>
    <alternativeName>
        <fullName evidence="7">UDP-N-acetylmuramyl-tripeptide synthetase</fullName>
    </alternativeName>
</protein>
<dbReference type="EC" id="6.3.2.13" evidence="7"/>
<dbReference type="GO" id="GO:0000287">
    <property type="term" value="F:magnesium ion binding"/>
    <property type="evidence" value="ECO:0007669"/>
    <property type="project" value="UniProtKB-UniRule"/>
</dbReference>
<dbReference type="InterPro" id="IPR000713">
    <property type="entry name" value="Mur_ligase_N"/>
</dbReference>
<name>A0A286DCD3_9GAMM</name>
<keyword evidence="6 7" id="KW-0961">Cell wall biogenesis/degradation</keyword>
<dbReference type="GO" id="GO:0008765">
    <property type="term" value="F:UDP-N-acetylmuramoylalanyl-D-glutamate-2,6-diaminopimelate ligase activity"/>
    <property type="evidence" value="ECO:0007669"/>
    <property type="project" value="UniProtKB-UniRule"/>
</dbReference>
<keyword evidence="3 7" id="KW-0133">Cell shape</keyword>
<dbReference type="InterPro" id="IPR036565">
    <property type="entry name" value="Mur-like_cat_sf"/>
</dbReference>
<comment type="similarity">
    <text evidence="1 7">Belongs to the MurCDEF family. MurE subfamily.</text>
</comment>
<feature type="binding site" evidence="7">
    <location>
        <begin position="410"/>
        <end position="413"/>
    </location>
    <ligand>
        <name>meso-2,6-diaminopimelate</name>
        <dbReference type="ChEBI" id="CHEBI:57791"/>
    </ligand>
</feature>
<dbReference type="GO" id="GO:0005737">
    <property type="term" value="C:cytoplasm"/>
    <property type="evidence" value="ECO:0007669"/>
    <property type="project" value="UniProtKB-SubCell"/>
</dbReference>
<dbReference type="PANTHER" id="PTHR23135:SF4">
    <property type="entry name" value="UDP-N-ACETYLMURAMOYL-L-ALANYL-D-GLUTAMATE--2,6-DIAMINOPIMELATE LIGASE MURE HOMOLOG, CHLOROPLASTIC"/>
    <property type="match status" value="1"/>
</dbReference>
<feature type="binding site" evidence="7">
    <location>
        <position position="465"/>
    </location>
    <ligand>
        <name>meso-2,6-diaminopimelate</name>
        <dbReference type="ChEBI" id="CHEBI:57791"/>
    </ligand>
</feature>
<keyword evidence="7 13" id="KW-0436">Ligase</keyword>
<evidence type="ECO:0000256" key="8">
    <source>
        <dbReference type="RuleBase" id="RU004135"/>
    </source>
</evidence>
<evidence type="ECO:0000256" key="1">
    <source>
        <dbReference type="ARBA" id="ARBA00005898"/>
    </source>
</evidence>
<dbReference type="Gene3D" id="3.40.1390.10">
    <property type="entry name" value="MurE/MurF, N-terminal domain"/>
    <property type="match status" value="1"/>
</dbReference>
<dbReference type="SUPFAM" id="SSF53244">
    <property type="entry name" value="MurD-like peptide ligases, peptide-binding domain"/>
    <property type="match status" value="1"/>
</dbReference>
<evidence type="ECO:0000256" key="9">
    <source>
        <dbReference type="SAM" id="MobiDB-lite"/>
    </source>
</evidence>
<dbReference type="Gene3D" id="3.90.190.20">
    <property type="entry name" value="Mur ligase, C-terminal domain"/>
    <property type="match status" value="1"/>
</dbReference>
<dbReference type="InterPro" id="IPR035911">
    <property type="entry name" value="MurE/MurF_N"/>
</dbReference>
<comment type="subcellular location">
    <subcellularLocation>
        <location evidence="7 8">Cytoplasm</location>
    </subcellularLocation>
</comment>
<feature type="binding site" evidence="7">
    <location>
        <position position="386"/>
    </location>
    <ligand>
        <name>meso-2,6-diaminopimelate</name>
        <dbReference type="ChEBI" id="CHEBI:57791"/>
    </ligand>
</feature>
<evidence type="ECO:0000256" key="7">
    <source>
        <dbReference type="HAMAP-Rule" id="MF_00208"/>
    </source>
</evidence>
<comment type="pathway">
    <text evidence="7 8">Cell wall biogenesis; peptidoglycan biosynthesis.</text>
</comment>
<dbReference type="EMBL" id="OCND01000009">
    <property type="protein sequence ID" value="SOD56315.1"/>
    <property type="molecule type" value="Genomic_DNA"/>
</dbReference>
<dbReference type="PANTHER" id="PTHR23135">
    <property type="entry name" value="MUR LIGASE FAMILY MEMBER"/>
    <property type="match status" value="1"/>
</dbReference>
<dbReference type="HAMAP" id="MF_00208">
    <property type="entry name" value="MurE"/>
    <property type="match status" value="1"/>
</dbReference>
<proteinExistence type="inferred from homology"/>
<keyword evidence="2 7" id="KW-0132">Cell division</keyword>
<feature type="binding site" evidence="7">
    <location>
        <position position="176"/>
    </location>
    <ligand>
        <name>UDP-N-acetyl-alpha-D-muramoyl-L-alanyl-D-glutamate</name>
        <dbReference type="ChEBI" id="CHEBI:83900"/>
    </ligand>
</feature>
<dbReference type="InterPro" id="IPR036615">
    <property type="entry name" value="Mur_ligase_C_dom_sf"/>
</dbReference>
<organism evidence="13 14">
    <name type="scientific">Pseudoxanthomonas wuyuanensis</name>
    <dbReference type="NCBI Taxonomy" id="1073196"/>
    <lineage>
        <taxon>Bacteria</taxon>
        <taxon>Pseudomonadati</taxon>
        <taxon>Pseudomonadota</taxon>
        <taxon>Gammaproteobacteria</taxon>
        <taxon>Lysobacterales</taxon>
        <taxon>Lysobacteraceae</taxon>
        <taxon>Pseudoxanthomonas</taxon>
    </lineage>
</organism>
<keyword evidence="7" id="KW-0547">Nucleotide-binding</keyword>
<dbReference type="Gene3D" id="3.40.1190.10">
    <property type="entry name" value="Mur-like, catalytic domain"/>
    <property type="match status" value="1"/>
</dbReference>
<dbReference type="NCBIfam" id="NF001126">
    <property type="entry name" value="PRK00139.1-4"/>
    <property type="match status" value="1"/>
</dbReference>
<dbReference type="NCBIfam" id="NF001124">
    <property type="entry name" value="PRK00139.1-2"/>
    <property type="match status" value="1"/>
</dbReference>
<feature type="domain" description="Mur ligase central" evidence="12">
    <location>
        <begin position="105"/>
        <end position="307"/>
    </location>
</feature>
<dbReference type="Pfam" id="PF02875">
    <property type="entry name" value="Mur_ligase_C"/>
    <property type="match status" value="1"/>
</dbReference>
<feature type="binding site" evidence="7">
    <location>
        <begin position="107"/>
        <end position="113"/>
    </location>
    <ligand>
        <name>ATP</name>
        <dbReference type="ChEBI" id="CHEBI:30616"/>
    </ligand>
</feature>
<dbReference type="Pfam" id="PF01225">
    <property type="entry name" value="Mur_ligase"/>
    <property type="match status" value="1"/>
</dbReference>
<dbReference type="GO" id="GO:0009252">
    <property type="term" value="P:peptidoglycan biosynthetic process"/>
    <property type="evidence" value="ECO:0007669"/>
    <property type="project" value="UniProtKB-UniRule"/>
</dbReference>
<gene>
    <name evidence="7" type="primary">murE</name>
    <name evidence="13" type="ORF">SAMN06296416_10972</name>
</gene>
<feature type="domain" description="Mur ligase N-terminal catalytic" evidence="10">
    <location>
        <begin position="19"/>
        <end position="93"/>
    </location>
</feature>
<evidence type="ECO:0000259" key="12">
    <source>
        <dbReference type="Pfam" id="PF08245"/>
    </source>
</evidence>
<feature type="binding site" evidence="7">
    <location>
        <begin position="149"/>
        <end position="150"/>
    </location>
    <ligand>
        <name>UDP-N-acetyl-alpha-D-muramoyl-L-alanyl-D-glutamate</name>
        <dbReference type="ChEBI" id="CHEBI:83900"/>
    </ligand>
</feature>
<comment type="cofactor">
    <cofactor evidence="7">
        <name>Mg(2+)</name>
        <dbReference type="ChEBI" id="CHEBI:18420"/>
    </cofactor>
</comment>
<evidence type="ECO:0000256" key="3">
    <source>
        <dbReference type="ARBA" id="ARBA00022960"/>
    </source>
</evidence>